<proteinExistence type="predicted"/>
<protein>
    <recommendedName>
        <fullName evidence="4">Lipoprotein</fullName>
    </recommendedName>
</protein>
<dbReference type="AlphaFoldDB" id="A0A939MJN1"/>
<dbReference type="Proteomes" id="UP000664382">
    <property type="component" value="Unassembled WGS sequence"/>
</dbReference>
<evidence type="ECO:0000313" key="3">
    <source>
        <dbReference type="Proteomes" id="UP000664382"/>
    </source>
</evidence>
<keyword evidence="3" id="KW-1185">Reference proteome</keyword>
<feature type="signal peptide" evidence="1">
    <location>
        <begin position="1"/>
        <end position="31"/>
    </location>
</feature>
<dbReference type="EMBL" id="JAGDYM010000010">
    <property type="protein sequence ID" value="MBO1902189.1"/>
    <property type="molecule type" value="Genomic_DNA"/>
</dbReference>
<feature type="chain" id="PRO_5036864314" description="Lipoprotein" evidence="1">
    <location>
        <begin position="32"/>
        <end position="154"/>
    </location>
</feature>
<organism evidence="2 3">
    <name type="scientific">Leucobacter weissii</name>
    <dbReference type="NCBI Taxonomy" id="1983706"/>
    <lineage>
        <taxon>Bacteria</taxon>
        <taxon>Bacillati</taxon>
        <taxon>Actinomycetota</taxon>
        <taxon>Actinomycetes</taxon>
        <taxon>Micrococcales</taxon>
        <taxon>Microbacteriaceae</taxon>
        <taxon>Leucobacter</taxon>
    </lineage>
</organism>
<dbReference type="RefSeq" id="WP_208097945.1">
    <property type="nucleotide sequence ID" value="NZ_JAGDYM010000010.1"/>
</dbReference>
<evidence type="ECO:0000256" key="1">
    <source>
        <dbReference type="SAM" id="SignalP"/>
    </source>
</evidence>
<name>A0A939MJN1_9MICO</name>
<dbReference type="PROSITE" id="PS51257">
    <property type="entry name" value="PROKAR_LIPOPROTEIN"/>
    <property type="match status" value="1"/>
</dbReference>
<evidence type="ECO:0000313" key="2">
    <source>
        <dbReference type="EMBL" id="MBO1902189.1"/>
    </source>
</evidence>
<gene>
    <name evidence="2" type="ORF">J4H92_09545</name>
</gene>
<comment type="caution">
    <text evidence="2">The sequence shown here is derived from an EMBL/GenBank/DDBJ whole genome shotgun (WGS) entry which is preliminary data.</text>
</comment>
<accession>A0A939MJN1</accession>
<reference evidence="2" key="1">
    <citation type="submission" date="2021-03" db="EMBL/GenBank/DDBJ databases">
        <title>Leucobacter chromiisoli sp. nov., isolated from chromium-containing soil of chemical plant.</title>
        <authorList>
            <person name="Xu Z."/>
        </authorList>
    </citation>
    <scope>NUCLEOTIDE SEQUENCE</scope>
    <source>
        <strain evidence="2">S27</strain>
    </source>
</reference>
<evidence type="ECO:0008006" key="4">
    <source>
        <dbReference type="Google" id="ProtNLM"/>
    </source>
</evidence>
<sequence>MLSRILGRALIAATATAAALGALSLSACVSAQNCAIWVGFESSREMYDAAELVVVGDVPTESHERRIGGVAAQVYELGTFEVLKGDAGAAPLRVAAMPDPCGRPEMENLLADAGQSLLFLVESDDPEVWVTITPVQGVRPAEERSLLVDDEQAP</sequence>
<keyword evidence="1" id="KW-0732">Signal</keyword>